<feature type="domain" description="7TM-DISM receptor extracellular" evidence="4">
    <location>
        <begin position="186"/>
        <end position="400"/>
    </location>
</feature>
<reference evidence="6 7" key="1">
    <citation type="submission" date="2020-07" db="EMBL/GenBank/DDBJ databases">
        <title>Bacterium isolated from marine sediment.</title>
        <authorList>
            <person name="Shang D."/>
        </authorList>
    </citation>
    <scope>NUCLEOTIDE SEQUENCE [LARGE SCALE GENOMIC DNA]</scope>
    <source>
        <strain evidence="6 7">F6074</strain>
    </source>
</reference>
<dbReference type="GO" id="GO:0000155">
    <property type="term" value="F:phosphorelay sensor kinase activity"/>
    <property type="evidence" value="ECO:0007669"/>
    <property type="project" value="InterPro"/>
</dbReference>
<dbReference type="Proteomes" id="UP000541857">
    <property type="component" value="Unassembled WGS sequence"/>
</dbReference>
<dbReference type="AlphaFoldDB" id="A0A7W2R2P1"/>
<feature type="transmembrane region" description="Helical" evidence="2">
    <location>
        <begin position="341"/>
        <end position="362"/>
    </location>
</feature>
<keyword evidence="7" id="KW-1185">Reference proteome</keyword>
<gene>
    <name evidence="6" type="ORF">H3Z82_04705</name>
</gene>
<keyword evidence="6" id="KW-0418">Kinase</keyword>
<dbReference type="Pfam" id="PF06580">
    <property type="entry name" value="His_kinase"/>
    <property type="match status" value="1"/>
</dbReference>
<feature type="transmembrane region" description="Helical" evidence="2">
    <location>
        <begin position="211"/>
        <end position="230"/>
    </location>
</feature>
<evidence type="ECO:0000256" key="1">
    <source>
        <dbReference type="SAM" id="Coils"/>
    </source>
</evidence>
<keyword evidence="6" id="KW-0808">Transferase</keyword>
<feature type="transmembrane region" description="Helical" evidence="2">
    <location>
        <begin position="316"/>
        <end position="334"/>
    </location>
</feature>
<accession>A0A7W2R2P1</accession>
<dbReference type="Pfam" id="PF07695">
    <property type="entry name" value="7TMR-DISM_7TM"/>
    <property type="match status" value="1"/>
</dbReference>
<proteinExistence type="predicted"/>
<keyword evidence="2" id="KW-0812">Transmembrane</keyword>
<feature type="domain" description="Signal transduction histidine kinase internal region" evidence="3">
    <location>
        <begin position="473"/>
        <end position="552"/>
    </location>
</feature>
<evidence type="ECO:0000256" key="2">
    <source>
        <dbReference type="SAM" id="Phobius"/>
    </source>
</evidence>
<dbReference type="InterPro" id="IPR010559">
    <property type="entry name" value="Sig_transdc_His_kin_internal"/>
</dbReference>
<evidence type="ECO:0000259" key="4">
    <source>
        <dbReference type="Pfam" id="PF07695"/>
    </source>
</evidence>
<dbReference type="InterPro" id="IPR011623">
    <property type="entry name" value="7TMR_DISM_rcpt_extracell_dom1"/>
</dbReference>
<dbReference type="Gene3D" id="2.60.40.2380">
    <property type="match status" value="1"/>
</dbReference>
<comment type="caution">
    <text evidence="6">The sequence shown here is derived from an EMBL/GenBank/DDBJ whole genome shotgun (WGS) entry which is preliminary data.</text>
</comment>
<dbReference type="Pfam" id="PF07696">
    <property type="entry name" value="7TMR-DISMED2"/>
    <property type="match status" value="1"/>
</dbReference>
<dbReference type="GO" id="GO:0016020">
    <property type="term" value="C:membrane"/>
    <property type="evidence" value="ECO:0007669"/>
    <property type="project" value="InterPro"/>
</dbReference>
<evidence type="ECO:0000259" key="5">
    <source>
        <dbReference type="Pfam" id="PF07696"/>
    </source>
</evidence>
<evidence type="ECO:0000259" key="3">
    <source>
        <dbReference type="Pfam" id="PF06580"/>
    </source>
</evidence>
<dbReference type="InterPro" id="IPR050640">
    <property type="entry name" value="Bact_2-comp_sensor_kinase"/>
</dbReference>
<dbReference type="EMBL" id="JACGLT010000003">
    <property type="protein sequence ID" value="MBA6152021.1"/>
    <property type="molecule type" value="Genomic_DNA"/>
</dbReference>
<dbReference type="Gene3D" id="3.30.565.10">
    <property type="entry name" value="Histidine kinase-like ATPase, C-terminal domain"/>
    <property type="match status" value="1"/>
</dbReference>
<feature type="transmembrane region" description="Helical" evidence="2">
    <location>
        <begin position="282"/>
        <end position="304"/>
    </location>
</feature>
<evidence type="ECO:0000313" key="6">
    <source>
        <dbReference type="EMBL" id="MBA6152021.1"/>
    </source>
</evidence>
<protein>
    <submittedName>
        <fullName evidence="6">Histidine kinase</fullName>
    </submittedName>
</protein>
<keyword evidence="2" id="KW-0472">Membrane</keyword>
<organism evidence="6 7">
    <name type="scientific">Gelidibacter maritimus</name>
    <dbReference type="NCBI Taxonomy" id="2761487"/>
    <lineage>
        <taxon>Bacteria</taxon>
        <taxon>Pseudomonadati</taxon>
        <taxon>Bacteroidota</taxon>
        <taxon>Flavobacteriia</taxon>
        <taxon>Flavobacteriales</taxon>
        <taxon>Flavobacteriaceae</taxon>
        <taxon>Gelidibacter</taxon>
    </lineage>
</organism>
<keyword evidence="1" id="KW-0175">Coiled coil</keyword>
<feature type="coiled-coil region" evidence="1">
    <location>
        <begin position="410"/>
        <end position="459"/>
    </location>
</feature>
<feature type="domain" description="7TM-DISM receptor extracellular" evidence="5">
    <location>
        <begin position="44"/>
        <end position="149"/>
    </location>
</feature>
<feature type="transmembrane region" description="Helical" evidence="2">
    <location>
        <begin position="180"/>
        <end position="204"/>
    </location>
</feature>
<feature type="transmembrane region" description="Helical" evidence="2">
    <location>
        <begin position="250"/>
        <end position="270"/>
    </location>
</feature>
<dbReference type="PANTHER" id="PTHR34220:SF7">
    <property type="entry name" value="SENSOR HISTIDINE KINASE YPDA"/>
    <property type="match status" value="1"/>
</dbReference>
<name>A0A7W2R2P1_9FLAO</name>
<dbReference type="InterPro" id="IPR036890">
    <property type="entry name" value="HATPase_C_sf"/>
</dbReference>
<dbReference type="SUPFAM" id="SSF55874">
    <property type="entry name" value="ATPase domain of HSP90 chaperone/DNA topoisomerase II/histidine kinase"/>
    <property type="match status" value="1"/>
</dbReference>
<dbReference type="InterPro" id="IPR011622">
    <property type="entry name" value="7TMR_DISM_rcpt_extracell_dom2"/>
</dbReference>
<feature type="transmembrane region" description="Helical" evidence="2">
    <location>
        <begin position="382"/>
        <end position="400"/>
    </location>
</feature>
<keyword evidence="2" id="KW-1133">Transmembrane helix</keyword>
<sequence length="674" mass="78883">MKILALIICYLSLGFTQLFGQIMADSLPEQVTLAGNKNVQVLQADRAASFNDIRQNSSWRPYEATHTASLETSLWLKVEIENKSREPVDIHLYSNYDYTTVYHQNGRQKETLINGYYVPLSERANPSDPTFTKLRLSPLQSSLVYVKLDIENLKPRDTPVLFSELGYWEAYVSHYDDQTYAIGFIYFYIISLITISIFALVFWLRVREKLYFYYLGYLLFQLVYGFLTLRNTMAPIGNFFEYNPSLAFDLFEPIQFLFIGFYVLFILQLLKIESYDKLLAKILFYLGLLCFLYAITNFAVSYFLLNGKYAVRIFYIVRYIILPANFILIFWIIYKVKHPLLIYFIIGQTFFFIGALLSTYVAYTGMNFIPGHFFNFKESPNIIFQIGLLAEVYCFSLALGKNTFLLQQDKEKANKELIDQLKENQHLQKTMNRKLDEIVQKKTQELIRLYSEIEREKTQKTKDDFLKKIKETEMMALRSQMNPHFIFNSMNAIKNLIMTSRNEDAIIYLDDFASLLREILQNSNRKKITVEEELEILELYLSLEQSRMGKNFNYVIEVDSKEALSQFEIPPLLLQPIVENAIWHGLHPSLKAEKRLTITFDTSKDLKIIIEDNGIGRKASEKSKRLHNSMGTTIVQDRLTLYNHLNDLAIYLQITDLEEDNRALGTRITLTYKY</sequence>
<evidence type="ECO:0000313" key="7">
    <source>
        <dbReference type="Proteomes" id="UP000541857"/>
    </source>
</evidence>
<dbReference type="PANTHER" id="PTHR34220">
    <property type="entry name" value="SENSOR HISTIDINE KINASE YPDA"/>
    <property type="match status" value="1"/>
</dbReference>